<name>A0ACB8AT59_9AGAM</name>
<comment type="caution">
    <text evidence="1">The sequence shown here is derived from an EMBL/GenBank/DDBJ whole genome shotgun (WGS) entry which is preliminary data.</text>
</comment>
<keyword evidence="2" id="KW-1185">Reference proteome</keyword>
<organism evidence="1 2">
    <name type="scientific">Hygrophoropsis aurantiaca</name>
    <dbReference type="NCBI Taxonomy" id="72124"/>
    <lineage>
        <taxon>Eukaryota</taxon>
        <taxon>Fungi</taxon>
        <taxon>Dikarya</taxon>
        <taxon>Basidiomycota</taxon>
        <taxon>Agaricomycotina</taxon>
        <taxon>Agaricomycetes</taxon>
        <taxon>Agaricomycetidae</taxon>
        <taxon>Boletales</taxon>
        <taxon>Coniophorineae</taxon>
        <taxon>Hygrophoropsidaceae</taxon>
        <taxon>Hygrophoropsis</taxon>
    </lineage>
</organism>
<reference evidence="1" key="1">
    <citation type="journal article" date="2021" name="New Phytol.">
        <title>Evolutionary innovations through gain and loss of genes in the ectomycorrhizal Boletales.</title>
        <authorList>
            <person name="Wu G."/>
            <person name="Miyauchi S."/>
            <person name="Morin E."/>
            <person name="Kuo A."/>
            <person name="Drula E."/>
            <person name="Varga T."/>
            <person name="Kohler A."/>
            <person name="Feng B."/>
            <person name="Cao Y."/>
            <person name="Lipzen A."/>
            <person name="Daum C."/>
            <person name="Hundley H."/>
            <person name="Pangilinan J."/>
            <person name="Johnson J."/>
            <person name="Barry K."/>
            <person name="LaButti K."/>
            <person name="Ng V."/>
            <person name="Ahrendt S."/>
            <person name="Min B."/>
            <person name="Choi I.G."/>
            <person name="Park H."/>
            <person name="Plett J.M."/>
            <person name="Magnuson J."/>
            <person name="Spatafora J.W."/>
            <person name="Nagy L.G."/>
            <person name="Henrissat B."/>
            <person name="Grigoriev I.V."/>
            <person name="Yang Z.L."/>
            <person name="Xu J."/>
            <person name="Martin F.M."/>
        </authorList>
    </citation>
    <scope>NUCLEOTIDE SEQUENCE</scope>
    <source>
        <strain evidence="1">ATCC 28755</strain>
    </source>
</reference>
<protein>
    <submittedName>
        <fullName evidence="1">Aspartic peptidase domain-containing protein</fullName>
    </submittedName>
</protein>
<accession>A0ACB8AT59</accession>
<sequence length="430" mass="45393">MIFSPRTPVIALTVATLSLCVIAAPPTRADSDALHIPIARRNRLTIVDDLPAIADAVRMRYGYSPKSMTKRSQTAQVQVTDHGRDSAYSGAVSIGTPGQDFNVQLDTGSSDFWVATTQCTTCTPVAGTPAPLFDTSKSSSYKVINSSLQINYGSGSVVGIVSQDTVTFGGFTVPQQTFLAVTETNLSLLTFGISGIMGLGFEAISGLNATPFWAELNDTNQLSAPIMSIYLQRYIASAQYSESGGTLTLGGTDTSLYTGDIDYNDMPSGAVPSYWLQEVKNLTVHGSEIIVNSTNGVAAIDTGTTLIGAPTNYVEEIWGAVPGSEALTGEYQGMYAYPCSTDLSISVSFGGISWQISNADMSIADFTTTEDSGSMCVGAIFDLGSLAEPNTSLAPTWIFGDTFLKNVYSVFRADPPSVGFAQLSSTGMCD</sequence>
<gene>
    <name evidence="1" type="ORF">BJ138DRAFT_1131852</name>
</gene>
<evidence type="ECO:0000313" key="1">
    <source>
        <dbReference type="EMBL" id="KAH7916586.1"/>
    </source>
</evidence>
<dbReference type="EMBL" id="MU267590">
    <property type="protein sequence ID" value="KAH7916586.1"/>
    <property type="molecule type" value="Genomic_DNA"/>
</dbReference>
<dbReference type="Proteomes" id="UP000790377">
    <property type="component" value="Unassembled WGS sequence"/>
</dbReference>
<proteinExistence type="predicted"/>
<evidence type="ECO:0000313" key="2">
    <source>
        <dbReference type="Proteomes" id="UP000790377"/>
    </source>
</evidence>